<dbReference type="InterPro" id="IPR051258">
    <property type="entry name" value="Diverse_Substrate_Transporter"/>
</dbReference>
<evidence type="ECO:0000256" key="4">
    <source>
        <dbReference type="ARBA" id="ARBA00022989"/>
    </source>
</evidence>
<dbReference type="Proteomes" id="UP000078435">
    <property type="component" value="Unassembled WGS sequence"/>
</dbReference>
<dbReference type="GO" id="GO:0005886">
    <property type="term" value="C:plasma membrane"/>
    <property type="evidence" value="ECO:0007669"/>
    <property type="project" value="UniProtKB-SubCell"/>
</dbReference>
<feature type="transmembrane region" description="Helical" evidence="6">
    <location>
        <begin position="29"/>
        <end position="51"/>
    </location>
</feature>
<keyword evidence="4 6" id="KW-1133">Transmembrane helix</keyword>
<feature type="domain" description="EamA" evidence="7">
    <location>
        <begin position="11"/>
        <end position="137"/>
    </location>
</feature>
<evidence type="ECO:0000256" key="2">
    <source>
        <dbReference type="ARBA" id="ARBA00022475"/>
    </source>
</evidence>
<proteinExistence type="predicted"/>
<feature type="transmembrane region" description="Helical" evidence="6">
    <location>
        <begin position="212"/>
        <end position="231"/>
    </location>
</feature>
<organism evidence="8 9">
    <name type="scientific">Aeromonas enteropelogenes</name>
    <name type="common">Aeromonas trota</name>
    <dbReference type="NCBI Taxonomy" id="29489"/>
    <lineage>
        <taxon>Bacteria</taxon>
        <taxon>Pseudomonadati</taxon>
        <taxon>Pseudomonadota</taxon>
        <taxon>Gammaproteobacteria</taxon>
        <taxon>Aeromonadales</taxon>
        <taxon>Aeromonadaceae</taxon>
        <taxon>Aeromonas</taxon>
    </lineage>
</organism>
<dbReference type="SUPFAM" id="SSF103481">
    <property type="entry name" value="Multidrug resistance efflux transporter EmrE"/>
    <property type="match status" value="2"/>
</dbReference>
<dbReference type="AlphaFoldDB" id="A0A175VDH4"/>
<name>A0A175VDH4_AEREN</name>
<dbReference type="PANTHER" id="PTHR42920">
    <property type="entry name" value="OS03G0707200 PROTEIN-RELATED"/>
    <property type="match status" value="1"/>
</dbReference>
<keyword evidence="2" id="KW-1003">Cell membrane</keyword>
<evidence type="ECO:0000313" key="8">
    <source>
        <dbReference type="EMBL" id="KXU78590.1"/>
    </source>
</evidence>
<reference evidence="8 9" key="1">
    <citation type="submission" date="2016-02" db="EMBL/GenBank/DDBJ databases">
        <title>Draft genome sequence of Aeromonas trota strain 1999lcr isolated from cerebrospinal fluid (CSF).</title>
        <authorList>
            <person name="Dallagassa C.B."/>
            <person name="Prediger K.C."/>
            <person name="Weiss V.A."/>
            <person name="Assis F.E."/>
            <person name="Baura V."/>
            <person name="Cruz L.M."/>
            <person name="Souza E.M."/>
            <person name="Pedrosa F.O."/>
            <person name="Fadel-Picheth C.M."/>
        </authorList>
    </citation>
    <scope>NUCLEOTIDE SEQUENCE [LARGE SCALE GENOMIC DNA]</scope>
    <source>
        <strain evidence="8 9">1999lcr</strain>
    </source>
</reference>
<evidence type="ECO:0000256" key="3">
    <source>
        <dbReference type="ARBA" id="ARBA00022692"/>
    </source>
</evidence>
<dbReference type="OrthoDB" id="4167046at2"/>
<sequence>MPLAFVFPFSCIAIWAGNGIVSKLAVGVLSPAALAWSRWVVAACILTPFLARRVWRVRDRLRAGWLQLATLALLGMVLNQTFGYYAAQTLGATEIGLMMGLTPLLTVLLSIWLLRERPTWGAVLGGVLSLLGLAILLGHGDPARLFTQGIHIGSLYMLLSAGTYALYSVLLKKWDLGLDNWSMLYGQVLCSVALLTPFYLLVDGQWPDSRALWLILYAGIPTSALSPWLWMQGISLLGASRTAIFMNLLPVMTAGLAITLLGERLTSYHLIGGGLTLLGVLLAQLLLKPVILRRRAPLAMAACQED</sequence>
<dbReference type="STRING" id="29489.VL01_05965"/>
<feature type="transmembrane region" description="Helical" evidence="6">
    <location>
        <begin position="121"/>
        <end position="138"/>
    </location>
</feature>
<feature type="transmembrane region" description="Helical" evidence="6">
    <location>
        <begin position="243"/>
        <end position="262"/>
    </location>
</feature>
<dbReference type="RefSeq" id="WP_061477328.1">
    <property type="nucleotide sequence ID" value="NZ_JMGO02000017.1"/>
</dbReference>
<feature type="transmembrane region" description="Helical" evidence="6">
    <location>
        <begin position="63"/>
        <end position="83"/>
    </location>
</feature>
<feature type="transmembrane region" description="Helical" evidence="6">
    <location>
        <begin position="150"/>
        <end position="170"/>
    </location>
</feature>
<dbReference type="InterPro" id="IPR037185">
    <property type="entry name" value="EmrE-like"/>
</dbReference>
<protein>
    <submittedName>
        <fullName evidence="8">Multidrug DMT transporter</fullName>
    </submittedName>
</protein>
<dbReference type="InterPro" id="IPR000620">
    <property type="entry name" value="EamA_dom"/>
</dbReference>
<dbReference type="Pfam" id="PF00892">
    <property type="entry name" value="EamA"/>
    <property type="match status" value="2"/>
</dbReference>
<keyword evidence="3 6" id="KW-0812">Transmembrane</keyword>
<evidence type="ECO:0000256" key="5">
    <source>
        <dbReference type="ARBA" id="ARBA00023136"/>
    </source>
</evidence>
<feature type="transmembrane region" description="Helical" evidence="6">
    <location>
        <begin position="182"/>
        <end position="200"/>
    </location>
</feature>
<evidence type="ECO:0000259" key="7">
    <source>
        <dbReference type="Pfam" id="PF00892"/>
    </source>
</evidence>
<dbReference type="PANTHER" id="PTHR42920:SF11">
    <property type="entry name" value="INNER MEMBRANE PROTEIN YTFF"/>
    <property type="match status" value="1"/>
</dbReference>
<accession>A0A175VDH4</accession>
<feature type="transmembrane region" description="Helical" evidence="6">
    <location>
        <begin position="268"/>
        <end position="287"/>
    </location>
</feature>
<evidence type="ECO:0000256" key="1">
    <source>
        <dbReference type="ARBA" id="ARBA00004651"/>
    </source>
</evidence>
<dbReference type="EMBL" id="JMGO02000017">
    <property type="protein sequence ID" value="KXU78590.1"/>
    <property type="molecule type" value="Genomic_DNA"/>
</dbReference>
<comment type="caution">
    <text evidence="8">The sequence shown here is derived from an EMBL/GenBank/DDBJ whole genome shotgun (WGS) entry which is preliminary data.</text>
</comment>
<feature type="domain" description="EamA" evidence="7">
    <location>
        <begin position="152"/>
        <end position="282"/>
    </location>
</feature>
<evidence type="ECO:0000256" key="6">
    <source>
        <dbReference type="SAM" id="Phobius"/>
    </source>
</evidence>
<gene>
    <name evidence="8" type="ORF">LCR_03105</name>
</gene>
<keyword evidence="5 6" id="KW-0472">Membrane</keyword>
<evidence type="ECO:0000313" key="9">
    <source>
        <dbReference type="Proteomes" id="UP000078435"/>
    </source>
</evidence>
<feature type="transmembrane region" description="Helical" evidence="6">
    <location>
        <begin position="95"/>
        <end position="114"/>
    </location>
</feature>
<comment type="subcellular location">
    <subcellularLocation>
        <location evidence="1">Cell membrane</location>
        <topology evidence="1">Multi-pass membrane protein</topology>
    </subcellularLocation>
</comment>